<keyword evidence="1" id="KW-0812">Transmembrane</keyword>
<proteinExistence type="predicted"/>
<reference evidence="2 3" key="1">
    <citation type="submission" date="2020-08" db="EMBL/GenBank/DDBJ databases">
        <title>Sequencing the genomes of 1000 actinobacteria strains.</title>
        <authorList>
            <person name="Klenk H.-P."/>
        </authorList>
    </citation>
    <scope>NUCLEOTIDE SEQUENCE [LARGE SCALE GENOMIC DNA]</scope>
    <source>
        <strain evidence="2 3">DSM 45362</strain>
    </source>
</reference>
<comment type="caution">
    <text evidence="2">The sequence shown here is derived from an EMBL/GenBank/DDBJ whole genome shotgun (WGS) entry which is preliminary data.</text>
</comment>
<evidence type="ECO:0000313" key="3">
    <source>
        <dbReference type="Proteomes" id="UP000587527"/>
    </source>
</evidence>
<evidence type="ECO:0000256" key="1">
    <source>
        <dbReference type="SAM" id="Phobius"/>
    </source>
</evidence>
<sequence>MTEQQLKNRFARVVVDVVAAPDPYTRLLRNARRRRRGRFAALGAAALAVVAAAAIGVAVPQAGEPDPSPTASRGLDWIDGEPISTWTRRLLDSPIRGSLSGDRDYLTELAAAAERRGFGPSELTTAQVLFAGDVGQARVAGIAYRNSTNAMVVWVMNRRGTSASDLANSDQDNVELGGYRAIGRLRPMTGLETLDDRITPDLVQVSIVPSGCVLATSTDPADRPGGRRWTAAPTGDNLVRVGGSLHRGEWLQVTCDGEVTYRNYKEPNEGGYRRAPVTAAEATAALSGVRGQPDRPAAHAAMDQLRAHTAVIGGPTKVWFSGPLPTAPHRVYTLMTTPVGDGTYSVFMTSVEVNDIGYGVLGYLDREPSLLLSMVGIEPIGNNDHINSTMDFLIITPPSAVRVVMRSGGRTLATGKVSAGVGSVTVVSPFLGTVFVATAYDAAGRSVATASTSDIQTDSVPYDPKDIITDWK</sequence>
<dbReference type="EMBL" id="JACHMN010000003">
    <property type="protein sequence ID" value="MBB5872446.1"/>
    <property type="molecule type" value="Genomic_DNA"/>
</dbReference>
<keyword evidence="3" id="KW-1185">Reference proteome</keyword>
<organism evidence="2 3">
    <name type="scientific">Allocatelliglobosispora scoriae</name>
    <dbReference type="NCBI Taxonomy" id="643052"/>
    <lineage>
        <taxon>Bacteria</taxon>
        <taxon>Bacillati</taxon>
        <taxon>Actinomycetota</taxon>
        <taxon>Actinomycetes</taxon>
        <taxon>Micromonosporales</taxon>
        <taxon>Micromonosporaceae</taxon>
        <taxon>Allocatelliglobosispora</taxon>
    </lineage>
</organism>
<dbReference type="RefSeq" id="WP_184842091.1">
    <property type="nucleotide sequence ID" value="NZ_JACHMN010000003.1"/>
</dbReference>
<accession>A0A841BY28</accession>
<protein>
    <submittedName>
        <fullName evidence="2">Uncharacterized protein</fullName>
    </submittedName>
</protein>
<dbReference type="AlphaFoldDB" id="A0A841BY28"/>
<dbReference type="Proteomes" id="UP000587527">
    <property type="component" value="Unassembled WGS sequence"/>
</dbReference>
<keyword evidence="1" id="KW-1133">Transmembrane helix</keyword>
<name>A0A841BY28_9ACTN</name>
<feature type="transmembrane region" description="Helical" evidence="1">
    <location>
        <begin position="39"/>
        <end position="59"/>
    </location>
</feature>
<keyword evidence="1" id="KW-0472">Membrane</keyword>
<evidence type="ECO:0000313" key="2">
    <source>
        <dbReference type="EMBL" id="MBB5872446.1"/>
    </source>
</evidence>
<gene>
    <name evidence="2" type="ORF">F4553_005880</name>
</gene>